<name>A0ABW7QHU6_9ACTN</name>
<dbReference type="RefSeq" id="WP_397707364.1">
    <property type="nucleotide sequence ID" value="NZ_JBIRGN010000001.1"/>
</dbReference>
<protein>
    <submittedName>
        <fullName evidence="3">Serine hydrolase</fullName>
    </submittedName>
</protein>
<dbReference type="Proteomes" id="UP001610818">
    <property type="component" value="Unassembled WGS sequence"/>
</dbReference>
<evidence type="ECO:0000256" key="1">
    <source>
        <dbReference type="SAM" id="MobiDB-lite"/>
    </source>
</evidence>
<feature type="region of interest" description="Disordered" evidence="1">
    <location>
        <begin position="1"/>
        <end position="41"/>
    </location>
</feature>
<dbReference type="GO" id="GO:0016787">
    <property type="term" value="F:hydrolase activity"/>
    <property type="evidence" value="ECO:0007669"/>
    <property type="project" value="UniProtKB-KW"/>
</dbReference>
<dbReference type="SUPFAM" id="SSF56601">
    <property type="entry name" value="beta-lactamase/transpeptidase-like"/>
    <property type="match status" value="1"/>
</dbReference>
<organism evidence="3 4">
    <name type="scientific">Streptomyces longisporoflavus</name>
    <dbReference type="NCBI Taxonomy" id="28044"/>
    <lineage>
        <taxon>Bacteria</taxon>
        <taxon>Bacillati</taxon>
        <taxon>Actinomycetota</taxon>
        <taxon>Actinomycetes</taxon>
        <taxon>Kitasatosporales</taxon>
        <taxon>Streptomycetaceae</taxon>
        <taxon>Streptomyces</taxon>
    </lineage>
</organism>
<dbReference type="Gene3D" id="3.40.710.10">
    <property type="entry name" value="DD-peptidase/beta-lactamase superfamily"/>
    <property type="match status" value="1"/>
</dbReference>
<dbReference type="InterPro" id="IPR000871">
    <property type="entry name" value="Beta-lactam_class-A"/>
</dbReference>
<dbReference type="EMBL" id="JBIRGQ010000001">
    <property type="protein sequence ID" value="MFH8544069.1"/>
    <property type="molecule type" value="Genomic_DNA"/>
</dbReference>
<proteinExistence type="predicted"/>
<gene>
    <name evidence="3" type="ORF">ACH4F9_03540</name>
</gene>
<dbReference type="InterPro" id="IPR012338">
    <property type="entry name" value="Beta-lactam/transpept-like"/>
</dbReference>
<comment type="caution">
    <text evidence="3">The sequence shown here is derived from an EMBL/GenBank/DDBJ whole genome shotgun (WGS) entry which is preliminary data.</text>
</comment>
<evidence type="ECO:0000313" key="3">
    <source>
        <dbReference type="EMBL" id="MFH8544069.1"/>
    </source>
</evidence>
<dbReference type="PANTHER" id="PTHR35333:SF3">
    <property type="entry name" value="BETA-LACTAMASE-TYPE TRANSPEPTIDASE FOLD CONTAINING PROTEIN"/>
    <property type="match status" value="1"/>
</dbReference>
<dbReference type="InterPro" id="IPR045155">
    <property type="entry name" value="Beta-lactam_cat"/>
</dbReference>
<evidence type="ECO:0000259" key="2">
    <source>
        <dbReference type="Pfam" id="PF13354"/>
    </source>
</evidence>
<sequence length="340" mass="36113">MRGGAYGGAPAATPGSTPPTTYGSAPVPTYGSTPTPTHGNTTTEALLRDIREQLSDGGLRGCLLVRDLHTGDELGIDADTQLPSASLVKVPLALATVERIRRGELDGSTMLEVQPGRVTTPGPTGLSRFRHPARIAIDDLLYLSVCLSDGMAADALFELTPPAEVSAILHELGIRGITVRHTVDELSDTPVERFDADQIHLAHALAIDAGTSGRGHRVPQLDTTRANTGSARTYADLLQALWTPSKIHPDVAARLRDLMAHNVLRHRLTPDFSSDASTWSSKTGTLLNLRHEIGVVEHSDGQSFAIAVLTESLVPAGAQPGADALMAQAARSLRDHLRQL</sequence>
<dbReference type="PANTHER" id="PTHR35333">
    <property type="entry name" value="BETA-LACTAMASE"/>
    <property type="match status" value="1"/>
</dbReference>
<feature type="compositionally biased region" description="Low complexity" evidence="1">
    <location>
        <begin position="8"/>
        <end position="26"/>
    </location>
</feature>
<feature type="domain" description="Beta-lactamase class A catalytic" evidence="2">
    <location>
        <begin position="64"/>
        <end position="310"/>
    </location>
</feature>
<accession>A0ABW7QHU6</accession>
<reference evidence="3 4" key="1">
    <citation type="submission" date="2024-10" db="EMBL/GenBank/DDBJ databases">
        <title>The Natural Products Discovery Center: Release of the First 8490 Sequenced Strains for Exploring Actinobacteria Biosynthetic Diversity.</title>
        <authorList>
            <person name="Kalkreuter E."/>
            <person name="Kautsar S.A."/>
            <person name="Yang D."/>
            <person name="Bader C.D."/>
            <person name="Teijaro C.N."/>
            <person name="Fluegel L."/>
            <person name="Davis C.M."/>
            <person name="Simpson J.R."/>
            <person name="Lauterbach L."/>
            <person name="Steele A.D."/>
            <person name="Gui C."/>
            <person name="Meng S."/>
            <person name="Li G."/>
            <person name="Viehrig K."/>
            <person name="Ye F."/>
            <person name="Su P."/>
            <person name="Kiefer A.F."/>
            <person name="Nichols A."/>
            <person name="Cepeda A.J."/>
            <person name="Yan W."/>
            <person name="Fan B."/>
            <person name="Jiang Y."/>
            <person name="Adhikari A."/>
            <person name="Zheng C.-J."/>
            <person name="Schuster L."/>
            <person name="Cowan T.M."/>
            <person name="Smanski M.J."/>
            <person name="Chevrette M.G."/>
            <person name="De Carvalho L.P.S."/>
            <person name="Shen B."/>
        </authorList>
    </citation>
    <scope>NUCLEOTIDE SEQUENCE [LARGE SCALE GENOMIC DNA]</scope>
    <source>
        <strain evidence="3 4">NPDC017990</strain>
    </source>
</reference>
<keyword evidence="4" id="KW-1185">Reference proteome</keyword>
<evidence type="ECO:0000313" key="4">
    <source>
        <dbReference type="Proteomes" id="UP001610818"/>
    </source>
</evidence>
<keyword evidence="3" id="KW-0378">Hydrolase</keyword>
<dbReference type="Pfam" id="PF13354">
    <property type="entry name" value="Beta-lactamase2"/>
    <property type="match status" value="1"/>
</dbReference>